<dbReference type="PANTHER" id="PTHR24321:SF15">
    <property type="entry name" value="OXIDOREDUCTASE UCPA"/>
    <property type="match status" value="1"/>
</dbReference>
<dbReference type="Pfam" id="PF13561">
    <property type="entry name" value="adh_short_C2"/>
    <property type="match status" value="1"/>
</dbReference>
<proteinExistence type="inferred from homology"/>
<evidence type="ECO:0000256" key="1">
    <source>
        <dbReference type="ARBA" id="ARBA00006484"/>
    </source>
</evidence>
<dbReference type="PANTHER" id="PTHR24321">
    <property type="entry name" value="DEHYDROGENASES, SHORT CHAIN"/>
    <property type="match status" value="1"/>
</dbReference>
<dbReference type="FunFam" id="3.40.50.720:FF:000084">
    <property type="entry name" value="Short-chain dehydrogenase reductase"/>
    <property type="match status" value="1"/>
</dbReference>
<accession>A0A1K0IBX7</accession>
<dbReference type="AlphaFoldDB" id="A0A1K0IBX7"/>
<keyword evidence="2 3" id="KW-0560">Oxidoreductase</keyword>
<evidence type="ECO:0000313" key="3">
    <source>
        <dbReference type="EMBL" id="SCU74323.1"/>
    </source>
</evidence>
<name>A0A1K0IBX7_CUPNE</name>
<dbReference type="EC" id="1.1.1.53" evidence="3"/>
<sequence>MEYPYSLFDLRGKVAAITGAARGIGAETARVLAAAGAKVAVLDVLEADGKATAEAICAEGGEAAFWKLDVTSESDVARVFKEIAARFGGLGILVNNAGIEGPNAPTHELALEQWQQVMAVNVTGTFLCTKHAIGHMERAGGGAIVNVSSMYGIAGGPDVPPYHASKAAVRMMAKTDAMLYAGKGIRANSIHPGYIRTPMLEHVAQASGQGEALFDYLGSQTPAGKVGQPRDIAAGILYLVSDAGRYVTGAELVIDGGYTAR</sequence>
<comment type="similarity">
    <text evidence="1">Belongs to the short-chain dehydrogenases/reductases (SDR) family.</text>
</comment>
<dbReference type="GO" id="GO:0047044">
    <property type="term" value="F:androstan-3-alpha,17-beta-diol dehydrogenase (NAD+) activity"/>
    <property type="evidence" value="ECO:0007669"/>
    <property type="project" value="UniProtKB-EC"/>
</dbReference>
<dbReference type="InterPro" id="IPR036291">
    <property type="entry name" value="NAD(P)-bd_dom_sf"/>
</dbReference>
<dbReference type="Gene3D" id="3.40.50.720">
    <property type="entry name" value="NAD(P)-binding Rossmann-like Domain"/>
    <property type="match status" value="1"/>
</dbReference>
<dbReference type="EMBL" id="FMSH01000081">
    <property type="protein sequence ID" value="SCU74323.1"/>
    <property type="molecule type" value="Genomic_DNA"/>
</dbReference>
<dbReference type="PRINTS" id="PR00080">
    <property type="entry name" value="SDRFAMILY"/>
</dbReference>
<dbReference type="SUPFAM" id="SSF51735">
    <property type="entry name" value="NAD(P)-binding Rossmann-fold domains"/>
    <property type="match status" value="1"/>
</dbReference>
<dbReference type="InterPro" id="IPR002347">
    <property type="entry name" value="SDR_fam"/>
</dbReference>
<dbReference type="PRINTS" id="PR00081">
    <property type="entry name" value="GDHRDH"/>
</dbReference>
<gene>
    <name evidence="3" type="ORF">CNECB9_1710012</name>
</gene>
<organism evidence="3">
    <name type="scientific">Cupriavidus necator</name>
    <name type="common">Alcaligenes eutrophus</name>
    <name type="synonym">Ralstonia eutropha</name>
    <dbReference type="NCBI Taxonomy" id="106590"/>
    <lineage>
        <taxon>Bacteria</taxon>
        <taxon>Pseudomonadati</taxon>
        <taxon>Pseudomonadota</taxon>
        <taxon>Betaproteobacteria</taxon>
        <taxon>Burkholderiales</taxon>
        <taxon>Burkholderiaceae</taxon>
        <taxon>Cupriavidus</taxon>
    </lineage>
</organism>
<protein>
    <submittedName>
        <fullName evidence="3">3-alpha-(Or 20-beta)-hydroxysteroid dehydrogenase</fullName>
        <ecNumber evidence="3">1.1.1.53</ecNumber>
    </submittedName>
</protein>
<evidence type="ECO:0000256" key="2">
    <source>
        <dbReference type="ARBA" id="ARBA00023002"/>
    </source>
</evidence>
<reference evidence="3" key="1">
    <citation type="submission" date="2016-09" db="EMBL/GenBank/DDBJ databases">
        <authorList>
            <person name="Capua I."/>
            <person name="De Benedictis P."/>
            <person name="Joannis T."/>
            <person name="Lombin L.H."/>
            <person name="Cattoli G."/>
        </authorList>
    </citation>
    <scope>NUCLEOTIDE SEQUENCE</scope>
    <source>
        <strain evidence="3">B9</strain>
    </source>
</reference>
<dbReference type="RefSeq" id="WP_340521586.1">
    <property type="nucleotide sequence ID" value="NZ_FMSH01000081.1"/>
</dbReference>
<dbReference type="NCBIfam" id="NF005559">
    <property type="entry name" value="PRK07231.1"/>
    <property type="match status" value="1"/>
</dbReference>